<dbReference type="Pfam" id="PF02743">
    <property type="entry name" value="dCache_1"/>
    <property type="match status" value="1"/>
</dbReference>
<feature type="transmembrane region" description="Helical" evidence="9">
    <location>
        <begin position="12"/>
        <end position="33"/>
    </location>
</feature>
<dbReference type="SUPFAM" id="SSF158472">
    <property type="entry name" value="HAMP domain-like"/>
    <property type="match status" value="1"/>
</dbReference>
<dbReference type="Pfam" id="PF06580">
    <property type="entry name" value="His_kinase"/>
    <property type="match status" value="1"/>
</dbReference>
<keyword evidence="4" id="KW-0808">Transferase</keyword>
<dbReference type="InterPro" id="IPR033479">
    <property type="entry name" value="dCache_1"/>
</dbReference>
<dbReference type="InterPro" id="IPR003660">
    <property type="entry name" value="HAMP_dom"/>
</dbReference>
<dbReference type="Gene3D" id="3.30.565.10">
    <property type="entry name" value="Histidine kinase-like ATPase, C-terminal domain"/>
    <property type="match status" value="1"/>
</dbReference>
<gene>
    <name evidence="11" type="ORF">A5821_002709</name>
</gene>
<evidence type="ECO:0000313" key="11">
    <source>
        <dbReference type="EMBL" id="WYK01572.1"/>
    </source>
</evidence>
<dbReference type="Proteomes" id="UP000194948">
    <property type="component" value="Chromosome"/>
</dbReference>
<evidence type="ECO:0000259" key="10">
    <source>
        <dbReference type="PROSITE" id="PS50885"/>
    </source>
</evidence>
<evidence type="ECO:0000256" key="2">
    <source>
        <dbReference type="ARBA" id="ARBA00022475"/>
    </source>
</evidence>
<feature type="domain" description="HAMP" evidence="10">
    <location>
        <begin position="311"/>
        <end position="363"/>
    </location>
</feature>
<evidence type="ECO:0000256" key="3">
    <source>
        <dbReference type="ARBA" id="ARBA00022553"/>
    </source>
</evidence>
<keyword evidence="6 11" id="KW-0418">Kinase</keyword>
<feature type="transmembrane region" description="Helical" evidence="9">
    <location>
        <begin position="287"/>
        <end position="310"/>
    </location>
</feature>
<organism evidence="11 12">
    <name type="scientific">Candidatus Enterococcus palustris</name>
    <dbReference type="NCBI Taxonomy" id="1834189"/>
    <lineage>
        <taxon>Bacteria</taxon>
        <taxon>Bacillati</taxon>
        <taxon>Bacillota</taxon>
        <taxon>Bacilli</taxon>
        <taxon>Lactobacillales</taxon>
        <taxon>Enterococcaceae</taxon>
        <taxon>Enterococcus</taxon>
    </lineage>
</organism>
<evidence type="ECO:0000256" key="8">
    <source>
        <dbReference type="ARBA" id="ARBA00023136"/>
    </source>
</evidence>
<dbReference type="Pfam" id="PF00672">
    <property type="entry name" value="HAMP"/>
    <property type="match status" value="1"/>
</dbReference>
<evidence type="ECO:0000256" key="4">
    <source>
        <dbReference type="ARBA" id="ARBA00022679"/>
    </source>
</evidence>
<evidence type="ECO:0000256" key="9">
    <source>
        <dbReference type="SAM" id="Phobius"/>
    </source>
</evidence>
<dbReference type="CDD" id="cd18773">
    <property type="entry name" value="PDC1_HK_sensor"/>
    <property type="match status" value="1"/>
</dbReference>
<dbReference type="AlphaFoldDB" id="A0AAQ3Y6Y5"/>
<accession>A0AAQ3Y6Y5</accession>
<dbReference type="Pfam" id="PF02518">
    <property type="entry name" value="HATPase_c"/>
    <property type="match status" value="1"/>
</dbReference>
<evidence type="ECO:0000313" key="12">
    <source>
        <dbReference type="Proteomes" id="UP000194948"/>
    </source>
</evidence>
<dbReference type="GO" id="GO:0000155">
    <property type="term" value="F:phosphorelay sensor kinase activity"/>
    <property type="evidence" value="ECO:0007669"/>
    <property type="project" value="InterPro"/>
</dbReference>
<evidence type="ECO:0000256" key="6">
    <source>
        <dbReference type="ARBA" id="ARBA00022777"/>
    </source>
</evidence>
<keyword evidence="2" id="KW-1003">Cell membrane</keyword>
<keyword evidence="7 9" id="KW-1133">Transmembrane helix</keyword>
<dbReference type="InterPro" id="IPR051552">
    <property type="entry name" value="HptR"/>
</dbReference>
<sequence length="571" mass="65822">MRLLSKLKWRSLSVQISHYFFLTTLILLVYYGVSTTYNTSAIMLKKAQEDTINTIERSGDYVNDYIKRLKQVATAIAISSDVKEFMAADNPESRAQALNVLTNMLATDDSLISAILLTKDGRFVSNEGSVEVLKSKKNLEEEWRKQGINIDGMTIVTSARKQTVKGSEEEWIISITKEIVTDEDQKIGVIRLDIDSKGIENYLRQLNIGQKGYVFMINDREELVYHQNDTVFSEQKRQTQVQLDSRRKTGYDEKAQQLVYHQLIVEAGWRLIGVASLEELTMISSNMWWKMTMVGVLMFLVIFIGSVFVIRGLTKPMRTLEHSMKHVVSGLSDAQVVESGPDEIRSLARSFNLMLMQMEQLVLEVKAKEQAIHKYEIQTLASQINPHFLYNTLDTIIWMAEFNDTKKVVETTKSLANFFRLSLNQGNEMILLKNEIEHVRQYLFIQQQRYGEQLTYEIIEDPRLSDYQLPKLVIQPIVENAIYHGIKEINRPGLITIRTRADHASFYIEICDNGKGYRLDQEHEHACTKLGGIGLSNIDERLSLQYGSDYEMKIRTEPNQYTHVLLKLPRY</sequence>
<protein>
    <submittedName>
        <fullName evidence="11">Two-component system, sensor histidine kinase YesM</fullName>
    </submittedName>
</protein>
<dbReference type="InterPro" id="IPR036890">
    <property type="entry name" value="HATPase_C_sf"/>
</dbReference>
<dbReference type="EMBL" id="CP147244">
    <property type="protein sequence ID" value="WYK01572.1"/>
    <property type="molecule type" value="Genomic_DNA"/>
</dbReference>
<dbReference type="InterPro" id="IPR003594">
    <property type="entry name" value="HATPase_dom"/>
</dbReference>
<keyword evidence="3" id="KW-0597">Phosphoprotein</keyword>
<dbReference type="InterPro" id="IPR010559">
    <property type="entry name" value="Sig_transdc_His_kin_internal"/>
</dbReference>
<dbReference type="GO" id="GO:0005886">
    <property type="term" value="C:plasma membrane"/>
    <property type="evidence" value="ECO:0007669"/>
    <property type="project" value="UniProtKB-SubCell"/>
</dbReference>
<dbReference type="Gene3D" id="3.30.450.20">
    <property type="entry name" value="PAS domain"/>
    <property type="match status" value="2"/>
</dbReference>
<reference evidence="11" key="1">
    <citation type="submission" date="2017-05" db="EMBL/GenBank/DDBJ databases">
        <authorList>
            <consortium name="The Broad Institute Genomics Platform"/>
            <consortium name="The Broad Institute Genomic Center for Infectious Diseases"/>
            <person name="Earl A."/>
            <person name="Manson A."/>
            <person name="Schwartman J."/>
            <person name="Gilmore M."/>
            <person name="Abouelleil A."/>
            <person name="Cao P."/>
            <person name="Chapman S."/>
            <person name="Cusick C."/>
            <person name="Shea T."/>
            <person name="Young S."/>
            <person name="Neafsey D."/>
            <person name="Nusbaum C."/>
            <person name="Birren B."/>
        </authorList>
    </citation>
    <scope>NUCLEOTIDE SEQUENCE</scope>
    <source>
        <strain evidence="11">7F3_DIV0205</strain>
    </source>
</reference>
<dbReference type="SUPFAM" id="SSF55874">
    <property type="entry name" value="ATPase domain of HSP90 chaperone/DNA topoisomerase II/histidine kinase"/>
    <property type="match status" value="1"/>
</dbReference>
<dbReference type="PANTHER" id="PTHR42713">
    <property type="entry name" value="HISTIDINE KINASE-RELATED"/>
    <property type="match status" value="1"/>
</dbReference>
<evidence type="ECO:0000256" key="1">
    <source>
        <dbReference type="ARBA" id="ARBA00004651"/>
    </source>
</evidence>
<evidence type="ECO:0000256" key="7">
    <source>
        <dbReference type="ARBA" id="ARBA00022989"/>
    </source>
</evidence>
<proteinExistence type="predicted"/>
<keyword evidence="12" id="KW-1185">Reference proteome</keyword>
<dbReference type="CDD" id="cd06225">
    <property type="entry name" value="HAMP"/>
    <property type="match status" value="1"/>
</dbReference>
<keyword evidence="5 9" id="KW-0812">Transmembrane</keyword>
<dbReference type="SMART" id="SM00304">
    <property type="entry name" value="HAMP"/>
    <property type="match status" value="1"/>
</dbReference>
<evidence type="ECO:0000256" key="5">
    <source>
        <dbReference type="ARBA" id="ARBA00022692"/>
    </source>
</evidence>
<dbReference type="PROSITE" id="PS50885">
    <property type="entry name" value="HAMP"/>
    <property type="match status" value="1"/>
</dbReference>
<dbReference type="Gene3D" id="6.10.340.10">
    <property type="match status" value="1"/>
</dbReference>
<comment type="subcellular location">
    <subcellularLocation>
        <location evidence="1">Cell membrane</location>
        <topology evidence="1">Multi-pass membrane protein</topology>
    </subcellularLocation>
</comment>
<name>A0AAQ3Y6Y5_9ENTE</name>
<dbReference type="PANTHER" id="PTHR42713:SF2">
    <property type="entry name" value="TWO-COMPONENT SENSOR KINASE YESM"/>
    <property type="match status" value="1"/>
</dbReference>
<reference evidence="11" key="2">
    <citation type="submission" date="2024-03" db="EMBL/GenBank/DDBJ databases">
        <title>The Genome Sequence of Enterococcus sp. DIV0205d.</title>
        <authorList>
            <consortium name="The Broad Institute Genomics Platform"/>
            <consortium name="The Broad Institute Microbial Omics Core"/>
            <consortium name="The Broad Institute Genomic Center for Infectious Diseases"/>
            <person name="Earl A."/>
            <person name="Manson A."/>
            <person name="Gilmore M."/>
            <person name="Schwartman J."/>
            <person name="Shea T."/>
            <person name="Abouelleil A."/>
            <person name="Cao P."/>
            <person name="Chapman S."/>
            <person name="Cusick C."/>
            <person name="Young S."/>
            <person name="Neafsey D."/>
            <person name="Nusbaum C."/>
            <person name="Birren B."/>
        </authorList>
    </citation>
    <scope>NUCLEOTIDE SEQUENCE</scope>
    <source>
        <strain evidence="11">7F3_DIV0205</strain>
    </source>
</reference>
<keyword evidence="8 9" id="KW-0472">Membrane</keyword>